<evidence type="ECO:0000259" key="1">
    <source>
        <dbReference type="Pfam" id="PF14588"/>
    </source>
</evidence>
<dbReference type="InterPro" id="IPR035959">
    <property type="entry name" value="RutC-like_sf"/>
</dbReference>
<organism evidence="2 3">
    <name type="scientific">Anaeromicrobium sediminis</name>
    <dbReference type="NCBI Taxonomy" id="1478221"/>
    <lineage>
        <taxon>Bacteria</taxon>
        <taxon>Bacillati</taxon>
        <taxon>Bacillota</taxon>
        <taxon>Clostridia</taxon>
        <taxon>Peptostreptococcales</taxon>
        <taxon>Thermotaleaceae</taxon>
        <taxon>Anaeromicrobium</taxon>
    </lineage>
</organism>
<dbReference type="SUPFAM" id="SSF55298">
    <property type="entry name" value="YjgF-like"/>
    <property type="match status" value="1"/>
</dbReference>
<dbReference type="AlphaFoldDB" id="A0A267MK00"/>
<dbReference type="PANTHER" id="PTHR43760:SF1">
    <property type="entry name" value="ENDORIBONUCLEASE L-PSP_CHORISMATE MUTASE-LIKE DOMAIN-CONTAINING PROTEIN"/>
    <property type="match status" value="1"/>
</dbReference>
<reference evidence="2 3" key="1">
    <citation type="submission" date="2017-06" db="EMBL/GenBank/DDBJ databases">
        <title>Draft genome sequence of anaerobic fermentative bacterium Anaeromicrobium sediminis DY2726D isolated from West Pacific Ocean sediments.</title>
        <authorList>
            <person name="Zeng X."/>
        </authorList>
    </citation>
    <scope>NUCLEOTIDE SEQUENCE [LARGE SCALE GENOMIC DNA]</scope>
    <source>
        <strain evidence="2 3">DY2726D</strain>
    </source>
</reference>
<dbReference type="RefSeq" id="WP_095132691.1">
    <property type="nucleotide sequence ID" value="NZ_NIBG01000005.1"/>
</dbReference>
<keyword evidence="3" id="KW-1185">Reference proteome</keyword>
<comment type="caution">
    <text evidence="2">The sequence shown here is derived from an EMBL/GenBank/DDBJ whole genome shotgun (WGS) entry which is preliminary data.</text>
</comment>
<evidence type="ECO:0000313" key="3">
    <source>
        <dbReference type="Proteomes" id="UP000216024"/>
    </source>
</evidence>
<gene>
    <name evidence="2" type="ORF">CCE28_07835</name>
</gene>
<dbReference type="EMBL" id="NIBG01000005">
    <property type="protein sequence ID" value="PAB59856.1"/>
    <property type="molecule type" value="Genomic_DNA"/>
</dbReference>
<name>A0A267MK00_9FIRM</name>
<dbReference type="Gene3D" id="3.30.1330.40">
    <property type="entry name" value="RutC-like"/>
    <property type="match status" value="1"/>
</dbReference>
<dbReference type="PANTHER" id="PTHR43760">
    <property type="entry name" value="ENDORIBONUCLEASE-RELATED"/>
    <property type="match status" value="1"/>
</dbReference>
<dbReference type="CDD" id="cd02199">
    <property type="entry name" value="YjgF_YER057c_UK114_like_1"/>
    <property type="match status" value="1"/>
</dbReference>
<dbReference type="Proteomes" id="UP000216024">
    <property type="component" value="Unassembled WGS sequence"/>
</dbReference>
<dbReference type="InterPro" id="IPR013813">
    <property type="entry name" value="Endoribo_LPSP/chorism_mut-like"/>
</dbReference>
<protein>
    <recommendedName>
        <fullName evidence="1">Endoribonuclease L-PSP/chorismate mutase-like domain-containing protein</fullName>
    </recommendedName>
</protein>
<dbReference type="Pfam" id="PF14588">
    <property type="entry name" value="YjgF_endoribonc"/>
    <property type="match status" value="1"/>
</dbReference>
<dbReference type="OrthoDB" id="9806350at2"/>
<accession>A0A267MK00</accession>
<feature type="domain" description="Endoribonuclease L-PSP/chorismate mutase-like" evidence="1">
    <location>
        <begin position="27"/>
        <end position="145"/>
    </location>
</feature>
<proteinExistence type="predicted"/>
<sequence>MEIEKRLEELNIKLPPCPPPAAVYVSAVLSDDFVFVAGQTPKDGTELIYKGKVGRDLSVQDGYNAARVCVLRSISAIKSIIGDLDKIERIVKVTGYVNCCDDFEKHPLVINGASELLEKVFGERGKHARVAVGTNSLPGNAAVEVEIIVKVNR</sequence>
<evidence type="ECO:0000313" key="2">
    <source>
        <dbReference type="EMBL" id="PAB59856.1"/>
    </source>
</evidence>